<evidence type="ECO:0000256" key="1">
    <source>
        <dbReference type="SAM" id="MobiDB-lite"/>
    </source>
</evidence>
<reference evidence="2" key="1">
    <citation type="submission" date="2022-08" db="EMBL/GenBank/DDBJ databases">
        <authorList>
            <person name="Gutierrez-Valencia J."/>
        </authorList>
    </citation>
    <scope>NUCLEOTIDE SEQUENCE</scope>
</reference>
<dbReference type="Pfam" id="PF14968">
    <property type="entry name" value="CCDC84"/>
    <property type="match status" value="1"/>
</dbReference>
<evidence type="ECO:0000313" key="2">
    <source>
        <dbReference type="EMBL" id="CAI0548120.1"/>
    </source>
</evidence>
<dbReference type="InterPro" id="IPR028015">
    <property type="entry name" value="CCDC84-like"/>
</dbReference>
<sequence>MMKSADKKRKKESKKCEFEFCKVCNLNHDHGNRHKYFPNHTKSLSTFLHRFQTKLSDIRFFLRNPTILRPELASRNRFWCVVCDAEVDEIGSSFACANAINHLASADHAKKLKHFLWKYGGGMDHADNFRFSEADLAKWEKKCHSLNDGSSSCSDRTNGLQIGPSNDIQNELSYKSINDFENNNLGPLTPKFLNNVLPLQYNTHKYQISQSGHPATAADGRIVCGAHITASGNACSASDRWNSNNITGWQNSQHCIPHTDAVGTSNFGNGGVSVLLTPFDLSFRVNTWPLEGAIYTLYTQLMVIFSGLASIAQVSVMAPGLAEGNVHTGAPPPWLEMTVEHHPEDTSVPLSSKKGKSKLNPKRVGAAWAEKRKAELEMEKRGEIVNSDCGPNWLPNFGRVWQSGSRKESLKEFESEKPELPKVEVDPEMPITLRPYVSKRMVDVILSVEVNCVRLSMEKTVMGPDGMWQPNGMEKECISGMPKIEVCSLPGMLQQLVWGGYSTLWIQVALDLAYLLGVILQKQSVAP</sequence>
<dbReference type="Proteomes" id="UP001154282">
    <property type="component" value="Unassembled WGS sequence"/>
</dbReference>
<dbReference type="PANTHER" id="PTHR31198:SF1">
    <property type="entry name" value="CENTROSOMAL AT-AC SPLICING FACTOR"/>
    <property type="match status" value="1"/>
</dbReference>
<feature type="region of interest" description="Disordered" evidence="1">
    <location>
        <begin position="345"/>
        <end position="364"/>
    </location>
</feature>
<organism evidence="2 3">
    <name type="scientific">Linum tenue</name>
    <dbReference type="NCBI Taxonomy" id="586396"/>
    <lineage>
        <taxon>Eukaryota</taxon>
        <taxon>Viridiplantae</taxon>
        <taxon>Streptophyta</taxon>
        <taxon>Embryophyta</taxon>
        <taxon>Tracheophyta</taxon>
        <taxon>Spermatophyta</taxon>
        <taxon>Magnoliopsida</taxon>
        <taxon>eudicotyledons</taxon>
        <taxon>Gunneridae</taxon>
        <taxon>Pentapetalae</taxon>
        <taxon>rosids</taxon>
        <taxon>fabids</taxon>
        <taxon>Malpighiales</taxon>
        <taxon>Linaceae</taxon>
        <taxon>Linum</taxon>
    </lineage>
</organism>
<dbReference type="AlphaFoldDB" id="A0AAV0QSZ3"/>
<dbReference type="PANTHER" id="PTHR31198">
    <property type="entry name" value="COILED-COIL DOMAIN-CONTAINING PROTEIN 84"/>
    <property type="match status" value="1"/>
</dbReference>
<protein>
    <recommendedName>
        <fullName evidence="4">TITAN-like protein</fullName>
    </recommendedName>
</protein>
<evidence type="ECO:0000313" key="3">
    <source>
        <dbReference type="Proteomes" id="UP001154282"/>
    </source>
</evidence>
<keyword evidence="3" id="KW-1185">Reference proteome</keyword>
<name>A0AAV0QSZ3_9ROSI</name>
<evidence type="ECO:0008006" key="4">
    <source>
        <dbReference type="Google" id="ProtNLM"/>
    </source>
</evidence>
<dbReference type="EMBL" id="CAMGYJ010000010">
    <property type="protein sequence ID" value="CAI0548120.1"/>
    <property type="molecule type" value="Genomic_DNA"/>
</dbReference>
<accession>A0AAV0QSZ3</accession>
<comment type="caution">
    <text evidence="2">The sequence shown here is derived from an EMBL/GenBank/DDBJ whole genome shotgun (WGS) entry which is preliminary data.</text>
</comment>
<proteinExistence type="predicted"/>
<gene>
    <name evidence="2" type="ORF">LITE_LOCUS44649</name>
</gene>